<feature type="compositionally biased region" description="Polar residues" evidence="1">
    <location>
        <begin position="543"/>
        <end position="585"/>
    </location>
</feature>
<feature type="region of interest" description="Disordered" evidence="1">
    <location>
        <begin position="1"/>
        <end position="48"/>
    </location>
</feature>
<evidence type="ECO:0000256" key="1">
    <source>
        <dbReference type="SAM" id="MobiDB-lite"/>
    </source>
</evidence>
<gene>
    <name evidence="2" type="ORF">ECRASSUSDP1_LOCUS25372</name>
</gene>
<accession>A0AAD1Y398</accession>
<reference evidence="2" key="1">
    <citation type="submission" date="2023-07" db="EMBL/GenBank/DDBJ databases">
        <authorList>
            <consortium name="AG Swart"/>
            <person name="Singh M."/>
            <person name="Singh A."/>
            <person name="Seah K."/>
            <person name="Emmerich C."/>
        </authorList>
    </citation>
    <scope>NUCLEOTIDE SEQUENCE</scope>
    <source>
        <strain evidence="2">DP1</strain>
    </source>
</reference>
<dbReference type="Proteomes" id="UP001295684">
    <property type="component" value="Unassembled WGS sequence"/>
</dbReference>
<organism evidence="2 3">
    <name type="scientific">Euplotes crassus</name>
    <dbReference type="NCBI Taxonomy" id="5936"/>
    <lineage>
        <taxon>Eukaryota</taxon>
        <taxon>Sar</taxon>
        <taxon>Alveolata</taxon>
        <taxon>Ciliophora</taxon>
        <taxon>Intramacronucleata</taxon>
        <taxon>Spirotrichea</taxon>
        <taxon>Hypotrichia</taxon>
        <taxon>Euplotida</taxon>
        <taxon>Euplotidae</taxon>
        <taxon>Moneuplotes</taxon>
    </lineage>
</organism>
<keyword evidence="3" id="KW-1185">Reference proteome</keyword>
<dbReference type="AlphaFoldDB" id="A0AAD1Y398"/>
<feature type="compositionally biased region" description="Basic and acidic residues" evidence="1">
    <location>
        <begin position="586"/>
        <end position="595"/>
    </location>
</feature>
<feature type="region of interest" description="Disordered" evidence="1">
    <location>
        <begin position="318"/>
        <end position="402"/>
    </location>
</feature>
<dbReference type="EMBL" id="CAMPGE010026166">
    <property type="protein sequence ID" value="CAI2383859.1"/>
    <property type="molecule type" value="Genomic_DNA"/>
</dbReference>
<feature type="compositionally biased region" description="Polar residues" evidence="1">
    <location>
        <begin position="319"/>
        <end position="330"/>
    </location>
</feature>
<feature type="compositionally biased region" description="Polar residues" evidence="1">
    <location>
        <begin position="641"/>
        <end position="655"/>
    </location>
</feature>
<feature type="region of interest" description="Disordered" evidence="1">
    <location>
        <begin position="641"/>
        <end position="672"/>
    </location>
</feature>
<evidence type="ECO:0000313" key="3">
    <source>
        <dbReference type="Proteomes" id="UP001295684"/>
    </source>
</evidence>
<proteinExistence type="predicted"/>
<protein>
    <submittedName>
        <fullName evidence="2">Uncharacterized protein</fullName>
    </submittedName>
</protein>
<sequence>MEENTIEIGSIHKPRSEADAYVEITSSSKKMDPNEIDPEESGTSANKSQIKQILGMDNSLGLGLEALRVQLAEEHFMDCDTEKDAQIEFCSPSTLKIDTDENKESIIGGDKGGSSIVRKNQNAQKFESESALMPRKLDLKIHTNINDNFEILSSQNSSIISRVVEGGDNVENINQQNVQHNLLEATGETCVIFCDIKEQTEDSESIANNEEYFEKADFGKTVSSNYPEEVSEEPTMIIHKNIPSADNMINFGQDSKQSEESEKSVKEFKRKSSVSIINDPCLKAENFRRVELTSSFKRLPKIPHKSGPYQQCEIELVESHSQSNSGQKSISIFKRNKTQKSSSGSSGNSGEKKNVAKNTVNNLNRSDMMTTPKERDIAPKAFKRSKKEIAESNASNSQNKRGDLLKYKKENNKLQREIDKLKKAHVEEIKRISKDFEDRLANTINEKEKEYALILEAQIVEKEEQILDTESRLHREYIDKIAQYQELIKELKKENQDLYEENSLKQEKLDENVSTIKDLKDVVESQQLKIEHLQYSKDAPSHYYNNKQGAFNSENTPQGLKRPSSVSGSYARTISSGNKENMTESSQDKKRPIDNLKGYWDKMKSRRSSKTRNSRYLNNVQSIHSQSYSNLNDGNYNTMKRSNTAYNGSQASSLLSKEDRKPSYRNNLIPMNYKSSSRNDNISLSSRFAMQLKDKNEDHEIGNLEICSDGGSVDSDLRSKLSSLEKNTCKKKNKLITDVYNTIECFDSTYKKGLTDEKFGMGGHTYDNEVEWNEEANDTFEDDSADIDDSMLLDEVAVSRREINSSFINIKRNQPMEYKLKKF</sequence>
<comment type="caution">
    <text evidence="2">The sequence shown here is derived from an EMBL/GenBank/DDBJ whole genome shotgun (WGS) entry which is preliminary data.</text>
</comment>
<name>A0AAD1Y398_EUPCR</name>
<feature type="compositionally biased region" description="Polar residues" evidence="1">
    <location>
        <begin position="356"/>
        <end position="369"/>
    </location>
</feature>
<evidence type="ECO:0000313" key="2">
    <source>
        <dbReference type="EMBL" id="CAI2383859.1"/>
    </source>
</evidence>
<feature type="region of interest" description="Disordered" evidence="1">
    <location>
        <begin position="539"/>
        <end position="595"/>
    </location>
</feature>